<proteinExistence type="predicted"/>
<reference evidence="1 2" key="1">
    <citation type="submission" date="2019-01" db="EMBL/GenBank/DDBJ databases">
        <title>High-quality-draft genome sequences of five non-tuberculosis mycobacteriaceae isolated from a nosocomial environment.</title>
        <authorList>
            <person name="Tiago I."/>
            <person name="Alarico S."/>
            <person name="Pereira S.G."/>
            <person name="Coelho C."/>
            <person name="Maranha A."/>
            <person name="Empadinhas N."/>
        </authorList>
    </citation>
    <scope>NUCLEOTIDE SEQUENCE [LARGE SCALE GENOMIC DNA]</scope>
    <source>
        <strain evidence="1 2">24AIII</strain>
    </source>
</reference>
<name>A0A4R5WHI9_MYCMU</name>
<dbReference type="AlphaFoldDB" id="A0A4R5WHI9"/>
<sequence length="270" mass="29878">MVTTGLEVRLHQGRERAELSQFTRTLDEVRLALRDIDQVYLLQGTRATWVVDDLKHERDDLVVRMQARDVQSTRPAADMQIPVLALVDGAAVLQRQPTVPEYFTKSTIERLVKLATPTVGVQGVSLAAYNGKTGELVELDDVVRENAKAAAYPSAISWGSVTGRLSELRTTEGRGAVRITIRDGRRAVAGRVPQDRTEQLREMWGHRVTLGGVLKRNASGQVVHIDVDRLEAMPDSDIGRSPAGQLLGAVEGVTDKQIDEYLRRSRRSHG</sequence>
<comment type="caution">
    <text evidence="1">The sequence shown here is derived from an EMBL/GenBank/DDBJ whole genome shotgun (WGS) entry which is preliminary data.</text>
</comment>
<evidence type="ECO:0000313" key="1">
    <source>
        <dbReference type="EMBL" id="TDK89599.1"/>
    </source>
</evidence>
<gene>
    <name evidence="1" type="ORF">EUA03_12520</name>
</gene>
<protein>
    <submittedName>
        <fullName evidence="1">Uncharacterized protein</fullName>
    </submittedName>
</protein>
<organism evidence="1 2">
    <name type="scientific">Mycolicibacterium mucogenicum</name>
    <name type="common">Mycobacterium mucogenicum</name>
    <dbReference type="NCBI Taxonomy" id="56689"/>
    <lineage>
        <taxon>Bacteria</taxon>
        <taxon>Bacillati</taxon>
        <taxon>Actinomycetota</taxon>
        <taxon>Actinomycetes</taxon>
        <taxon>Mycobacteriales</taxon>
        <taxon>Mycobacteriaceae</taxon>
        <taxon>Mycolicibacterium</taxon>
    </lineage>
</organism>
<evidence type="ECO:0000313" key="2">
    <source>
        <dbReference type="Proteomes" id="UP000294929"/>
    </source>
</evidence>
<dbReference type="EMBL" id="SDLO01000008">
    <property type="protein sequence ID" value="TDK89599.1"/>
    <property type="molecule type" value="Genomic_DNA"/>
</dbReference>
<dbReference type="RefSeq" id="WP_133426775.1">
    <property type="nucleotide sequence ID" value="NZ_JAPMJT010000004.1"/>
</dbReference>
<dbReference type="Proteomes" id="UP000294929">
    <property type="component" value="Unassembled WGS sequence"/>
</dbReference>
<accession>A0A4R5WHI9</accession>